<dbReference type="InterPro" id="IPR016176">
    <property type="entry name" value="Cbl-dep_enz_cat"/>
</dbReference>
<organism evidence="7 8">
    <name type="scientific">Marivirga sericea</name>
    <dbReference type="NCBI Taxonomy" id="1028"/>
    <lineage>
        <taxon>Bacteria</taxon>
        <taxon>Pseudomonadati</taxon>
        <taxon>Bacteroidota</taxon>
        <taxon>Cytophagia</taxon>
        <taxon>Cytophagales</taxon>
        <taxon>Marivirgaceae</taxon>
        <taxon>Marivirga</taxon>
    </lineage>
</organism>
<evidence type="ECO:0000256" key="5">
    <source>
        <dbReference type="ARBA" id="ARBA00023285"/>
    </source>
</evidence>
<name>A0A1X7HZA4_9BACT</name>
<accession>A0A1X7HZA4</accession>
<keyword evidence="5" id="KW-0170">Cobalt</keyword>
<evidence type="ECO:0000313" key="8">
    <source>
        <dbReference type="Proteomes" id="UP000193804"/>
    </source>
</evidence>
<comment type="similarity">
    <text evidence="2">Belongs to the methylmalonyl-CoA mutase family.</text>
</comment>
<evidence type="ECO:0000256" key="3">
    <source>
        <dbReference type="ARBA" id="ARBA00022628"/>
    </source>
</evidence>
<dbReference type="InterPro" id="IPR036724">
    <property type="entry name" value="Cobalamin-bd_sf"/>
</dbReference>
<dbReference type="AlphaFoldDB" id="A0A1X7HZA4"/>
<dbReference type="GO" id="GO:0046872">
    <property type="term" value="F:metal ion binding"/>
    <property type="evidence" value="ECO:0007669"/>
    <property type="project" value="InterPro"/>
</dbReference>
<evidence type="ECO:0000259" key="6">
    <source>
        <dbReference type="Pfam" id="PF01642"/>
    </source>
</evidence>
<sequence>MSKTKLFEDFEKSSAIDWQNQILKELKDKPFESLATKTPEGISIKPFYHKDNSEGSDFNIQNPSQQLNEALPPRYWANQSKIVVKSEKDANQLALEALNGGAEGIIFVIEKAEIDLESLLKEIQPEYCMVSFESNEPFYPLISQYLNFISARGIDSKRISGFYHCDIIECRDAGIIGINAQDFENIAELIKHADDYPHFKPLCISSNLFHNSGANITHELGLLLSKSVEFFDKLTDLKLELSQIIKSTLFSVGVGSNYFFEIAKLKALKYNLLKIAHAYDSNLKADDIFIHCNTSFRTKSALDFNVNLLRNTNEAMASVLGGCNSLWVQPHDESAGKPSSKTFKRIALNISNILKEESHLDKITDPTKGSYYIENLIKEISTSSWKLFVEFEEDGSYNHHFENGNIHQIIDTDAGKAEQNLWARKHLIIGTNTYQLIGEKISAYLDTEESGKSLEAKRLTSTIEHMRYRIEKLVEEKGETARPMAQILLLGTDPISKAKSDFAYSFLGIAGIGISSENFIKDLDEEIEADKNAKMTVLCYAETPENLDQYITEHEGLVLIAGQEPNEADLQKSGLYACINRNVDAKKFLDQLLKDLRIALV</sequence>
<dbReference type="PANTHER" id="PTHR48101:SF1">
    <property type="entry name" value="METHYLMALONYL-COA MUTASE, LARGE SUBUNIT"/>
    <property type="match status" value="1"/>
</dbReference>
<reference evidence="8" key="1">
    <citation type="submission" date="2017-04" db="EMBL/GenBank/DDBJ databases">
        <authorList>
            <person name="Varghese N."/>
            <person name="Submissions S."/>
        </authorList>
    </citation>
    <scope>NUCLEOTIDE SEQUENCE [LARGE SCALE GENOMIC DNA]</scope>
    <source>
        <strain evidence="8">DSM 4125</strain>
    </source>
</reference>
<evidence type="ECO:0000256" key="1">
    <source>
        <dbReference type="ARBA" id="ARBA00001922"/>
    </source>
</evidence>
<keyword evidence="3" id="KW-0846">Cobalamin</keyword>
<dbReference type="SUPFAM" id="SSF51703">
    <property type="entry name" value="Cobalamin (vitamin B12)-dependent enzymes"/>
    <property type="match status" value="1"/>
</dbReference>
<dbReference type="EMBL" id="FXAW01000001">
    <property type="protein sequence ID" value="SMG07016.1"/>
    <property type="molecule type" value="Genomic_DNA"/>
</dbReference>
<dbReference type="SUPFAM" id="SSF52242">
    <property type="entry name" value="Cobalamin (vitamin B12)-binding domain"/>
    <property type="match status" value="1"/>
</dbReference>
<dbReference type="InterPro" id="IPR006099">
    <property type="entry name" value="MeMalonylCoA_mutase_a/b_cat"/>
</dbReference>
<protein>
    <submittedName>
        <fullName evidence="7">Methylmalonyl-CoA mutase</fullName>
    </submittedName>
</protein>
<keyword evidence="8" id="KW-1185">Reference proteome</keyword>
<feature type="domain" description="Methylmalonyl-CoA mutase alpha/beta chain catalytic" evidence="6">
    <location>
        <begin position="115"/>
        <end position="461"/>
    </location>
</feature>
<dbReference type="Proteomes" id="UP000193804">
    <property type="component" value="Unassembled WGS sequence"/>
</dbReference>
<evidence type="ECO:0000256" key="2">
    <source>
        <dbReference type="ARBA" id="ARBA00008465"/>
    </source>
</evidence>
<dbReference type="Gene3D" id="3.40.50.280">
    <property type="entry name" value="Cobalamin-binding domain"/>
    <property type="match status" value="1"/>
</dbReference>
<dbReference type="Pfam" id="PF01642">
    <property type="entry name" value="MM_CoA_mutase"/>
    <property type="match status" value="1"/>
</dbReference>
<dbReference type="Gene3D" id="3.20.20.240">
    <property type="entry name" value="Methylmalonyl-CoA mutase"/>
    <property type="match status" value="1"/>
</dbReference>
<evidence type="ECO:0000256" key="4">
    <source>
        <dbReference type="ARBA" id="ARBA00023235"/>
    </source>
</evidence>
<evidence type="ECO:0000313" key="7">
    <source>
        <dbReference type="EMBL" id="SMG07016.1"/>
    </source>
</evidence>
<gene>
    <name evidence="7" type="ORF">SAMN05661096_00005</name>
</gene>
<dbReference type="PANTHER" id="PTHR48101">
    <property type="entry name" value="METHYLMALONYL-COA MUTASE, MITOCHONDRIAL-RELATED"/>
    <property type="match status" value="1"/>
</dbReference>
<dbReference type="GO" id="GO:0031419">
    <property type="term" value="F:cobalamin binding"/>
    <property type="evidence" value="ECO:0007669"/>
    <property type="project" value="UniProtKB-KW"/>
</dbReference>
<proteinExistence type="inferred from homology"/>
<keyword evidence="4" id="KW-0413">Isomerase</keyword>
<dbReference type="OrthoDB" id="9762378at2"/>
<dbReference type="STRING" id="1028.SAMN05661096_00005"/>
<dbReference type="GO" id="GO:0016866">
    <property type="term" value="F:intramolecular transferase activity"/>
    <property type="evidence" value="ECO:0007669"/>
    <property type="project" value="InterPro"/>
</dbReference>
<dbReference type="RefSeq" id="WP_085515042.1">
    <property type="nucleotide sequence ID" value="NZ_FXAW01000001.1"/>
</dbReference>
<comment type="cofactor">
    <cofactor evidence="1">
        <name>adenosylcob(III)alamin</name>
        <dbReference type="ChEBI" id="CHEBI:18408"/>
    </cofactor>
</comment>